<feature type="region of interest" description="Disordered" evidence="1">
    <location>
        <begin position="106"/>
        <end position="144"/>
    </location>
</feature>
<proteinExistence type="predicted"/>
<feature type="compositionally biased region" description="Low complexity" evidence="1">
    <location>
        <begin position="128"/>
        <end position="137"/>
    </location>
</feature>
<dbReference type="EMBL" id="JYDI01000277">
    <property type="protein sequence ID" value="KRY46656.1"/>
    <property type="molecule type" value="Genomic_DNA"/>
</dbReference>
<comment type="caution">
    <text evidence="2">The sequence shown here is derived from an EMBL/GenBank/DDBJ whole genome shotgun (WGS) entry which is preliminary data.</text>
</comment>
<organism evidence="2 3">
    <name type="scientific">Trichinella britovi</name>
    <name type="common">Parasitic roundworm</name>
    <dbReference type="NCBI Taxonomy" id="45882"/>
    <lineage>
        <taxon>Eukaryota</taxon>
        <taxon>Metazoa</taxon>
        <taxon>Ecdysozoa</taxon>
        <taxon>Nematoda</taxon>
        <taxon>Enoplea</taxon>
        <taxon>Dorylaimia</taxon>
        <taxon>Trichinellida</taxon>
        <taxon>Trichinellidae</taxon>
        <taxon>Trichinella</taxon>
    </lineage>
</organism>
<gene>
    <name evidence="2" type="ORF">T03_11841</name>
</gene>
<keyword evidence="3" id="KW-1185">Reference proteome</keyword>
<feature type="compositionally biased region" description="Pro residues" evidence="1">
    <location>
        <begin position="109"/>
        <end position="122"/>
    </location>
</feature>
<evidence type="ECO:0000313" key="2">
    <source>
        <dbReference type="EMBL" id="KRY46656.1"/>
    </source>
</evidence>
<evidence type="ECO:0000256" key="1">
    <source>
        <dbReference type="SAM" id="MobiDB-lite"/>
    </source>
</evidence>
<protein>
    <submittedName>
        <fullName evidence="2">Uncharacterized protein</fullName>
    </submittedName>
</protein>
<sequence>MALRAVPSLTPVVDAGLELGPKGRKNSNTFPETFGSVTSGNLPFPALTNGLPELPLSMPVARSPGDSIRALRISQLGSADDTSPSRLSRTDALLLPSSVPFQFGVRLPPRWPPPSGRPPPPPLRRRPTLCTTPRVLLIASSSDP</sequence>
<accession>A0A0V1CBN3</accession>
<reference evidence="2 3" key="1">
    <citation type="submission" date="2015-01" db="EMBL/GenBank/DDBJ databases">
        <title>Evolution of Trichinella species and genotypes.</title>
        <authorList>
            <person name="Korhonen P.K."/>
            <person name="Edoardo P."/>
            <person name="Giuseppe L.R."/>
            <person name="Gasser R.B."/>
        </authorList>
    </citation>
    <scope>NUCLEOTIDE SEQUENCE [LARGE SCALE GENOMIC DNA]</scope>
    <source>
        <strain evidence="2">ISS120</strain>
    </source>
</reference>
<evidence type="ECO:0000313" key="3">
    <source>
        <dbReference type="Proteomes" id="UP000054653"/>
    </source>
</evidence>
<dbReference type="AlphaFoldDB" id="A0A0V1CBN3"/>
<dbReference type="Proteomes" id="UP000054653">
    <property type="component" value="Unassembled WGS sequence"/>
</dbReference>
<name>A0A0V1CBN3_TRIBR</name>